<proteinExistence type="predicted"/>
<dbReference type="Gramene" id="PRQ25027">
    <property type="protein sequence ID" value="PRQ25027"/>
    <property type="gene ID" value="RchiOBHm_Chr6g0279011"/>
</dbReference>
<evidence type="ECO:0000313" key="2">
    <source>
        <dbReference type="Proteomes" id="UP000238479"/>
    </source>
</evidence>
<accession>A0A2P6PSX0</accession>
<dbReference type="EMBL" id="PDCK01000044">
    <property type="protein sequence ID" value="PRQ25027.1"/>
    <property type="molecule type" value="Genomic_DNA"/>
</dbReference>
<protein>
    <submittedName>
        <fullName evidence="1">Uncharacterized protein</fullName>
    </submittedName>
</protein>
<name>A0A2P6PSX0_ROSCH</name>
<keyword evidence="2" id="KW-1185">Reference proteome</keyword>
<gene>
    <name evidence="1" type="ORF">RchiOBHm_Chr6g0279011</name>
</gene>
<evidence type="ECO:0000313" key="1">
    <source>
        <dbReference type="EMBL" id="PRQ25027.1"/>
    </source>
</evidence>
<reference evidence="1 2" key="1">
    <citation type="journal article" date="2018" name="Nat. Genet.">
        <title>The Rosa genome provides new insights in the design of modern roses.</title>
        <authorList>
            <person name="Bendahmane M."/>
        </authorList>
    </citation>
    <scope>NUCLEOTIDE SEQUENCE [LARGE SCALE GENOMIC DNA]</scope>
    <source>
        <strain evidence="2">cv. Old Blush</strain>
    </source>
</reference>
<dbReference type="Proteomes" id="UP000238479">
    <property type="component" value="Chromosome 6"/>
</dbReference>
<dbReference type="AlphaFoldDB" id="A0A2P6PSX0"/>
<organism evidence="1 2">
    <name type="scientific">Rosa chinensis</name>
    <name type="common">China rose</name>
    <dbReference type="NCBI Taxonomy" id="74649"/>
    <lineage>
        <taxon>Eukaryota</taxon>
        <taxon>Viridiplantae</taxon>
        <taxon>Streptophyta</taxon>
        <taxon>Embryophyta</taxon>
        <taxon>Tracheophyta</taxon>
        <taxon>Spermatophyta</taxon>
        <taxon>Magnoliopsida</taxon>
        <taxon>eudicotyledons</taxon>
        <taxon>Gunneridae</taxon>
        <taxon>Pentapetalae</taxon>
        <taxon>rosids</taxon>
        <taxon>fabids</taxon>
        <taxon>Rosales</taxon>
        <taxon>Rosaceae</taxon>
        <taxon>Rosoideae</taxon>
        <taxon>Rosoideae incertae sedis</taxon>
        <taxon>Rosa</taxon>
    </lineage>
</organism>
<comment type="caution">
    <text evidence="1">The sequence shown here is derived from an EMBL/GenBank/DDBJ whole genome shotgun (WGS) entry which is preliminary data.</text>
</comment>
<sequence>MASQFISNRSIPSECAVKLFFYFFFEWKSENGSYHHSWPWVVKMFYIGYSFGQLVKQGSWVSLIPLLTSTSPLPFSWF</sequence>